<proteinExistence type="predicted"/>
<sequence length="419" mass="47749">MKIRPSIRLYSFFAVLLTGITTIVVLSILTMHYFFSGMDIALRDSMFSHAISIETQPGEPVKISDFTIASRWRDLPQDVRENIPRDSLEMNTLTNYFVDGSIFSPPKMALFAMKVQHNGMLKYVSVSLYDSTEQFPVDDEFPHFFIIFSTALVAILLFYLVLNTIFRKVTTPVEQLKNWAKNMTTDQLSQPIPDFHYSELNVLANIVKSSMDSVQQSVEREKKFLAYASHELRTPIAVTKTNTELLKKMCEKQVEVEKQQEVLRRISRANATMTDLTEAILWLNRGNAPQIPAKEVLLGDLLAQIIDELSYLLQGKQVTVDIITDRQQVLLVEPLARMVCTNLVRNAFQHTADGFVQVKQEGSSVVIFNQSATQDAEENNLGFGLGLELTERIIKQNNWLYKNRAIDNGHDVFIDFLPN</sequence>
<dbReference type="PROSITE" id="PS50885">
    <property type="entry name" value="HAMP"/>
    <property type="match status" value="1"/>
</dbReference>
<keyword evidence="12" id="KW-0902">Two-component regulatory system</keyword>
<dbReference type="PANTHER" id="PTHR45528:SF1">
    <property type="entry name" value="SENSOR HISTIDINE KINASE CPXA"/>
    <property type="match status" value="1"/>
</dbReference>
<comment type="subcellular location">
    <subcellularLocation>
        <location evidence="2">Cell membrane</location>
        <topology evidence="2">Multi-pass membrane protein</topology>
    </subcellularLocation>
</comment>
<evidence type="ECO:0000256" key="7">
    <source>
        <dbReference type="ARBA" id="ARBA00022692"/>
    </source>
</evidence>
<evidence type="ECO:0000313" key="18">
    <source>
        <dbReference type="Proteomes" id="UP000067422"/>
    </source>
</evidence>
<name>A0ABN4KX63_VIBHA</name>
<feature type="transmembrane region" description="Helical" evidence="14">
    <location>
        <begin position="141"/>
        <end position="162"/>
    </location>
</feature>
<keyword evidence="5" id="KW-0597">Phosphoprotein</keyword>
<dbReference type="SUPFAM" id="SSF55874">
    <property type="entry name" value="ATPase domain of HSP90 chaperone/DNA topoisomerase II/histidine kinase"/>
    <property type="match status" value="1"/>
</dbReference>
<evidence type="ECO:0000256" key="11">
    <source>
        <dbReference type="ARBA" id="ARBA00022989"/>
    </source>
</evidence>
<evidence type="ECO:0000256" key="14">
    <source>
        <dbReference type="SAM" id="Phobius"/>
    </source>
</evidence>
<dbReference type="CDD" id="cd00082">
    <property type="entry name" value="HisKA"/>
    <property type="match status" value="1"/>
</dbReference>
<protein>
    <recommendedName>
        <fullName evidence="3">histidine kinase</fullName>
        <ecNumber evidence="3">2.7.13.3</ecNumber>
    </recommendedName>
</protein>
<gene>
    <name evidence="17" type="ORF">AL538_01725</name>
</gene>
<keyword evidence="13 14" id="KW-0472">Membrane</keyword>
<accession>A0ABN4KX63</accession>
<evidence type="ECO:0000256" key="13">
    <source>
        <dbReference type="ARBA" id="ARBA00023136"/>
    </source>
</evidence>
<evidence type="ECO:0000256" key="3">
    <source>
        <dbReference type="ARBA" id="ARBA00012438"/>
    </source>
</evidence>
<dbReference type="InterPro" id="IPR036097">
    <property type="entry name" value="HisK_dim/P_sf"/>
</dbReference>
<evidence type="ECO:0000256" key="12">
    <source>
        <dbReference type="ARBA" id="ARBA00023012"/>
    </source>
</evidence>
<comment type="catalytic activity">
    <reaction evidence="1">
        <text>ATP + protein L-histidine = ADP + protein N-phospho-L-histidine.</text>
        <dbReference type="EC" id="2.7.13.3"/>
    </reaction>
</comment>
<evidence type="ECO:0000313" key="17">
    <source>
        <dbReference type="EMBL" id="AMF96537.1"/>
    </source>
</evidence>
<dbReference type="InterPro" id="IPR050398">
    <property type="entry name" value="HssS/ArlS-like"/>
</dbReference>
<evidence type="ECO:0000259" key="16">
    <source>
        <dbReference type="PROSITE" id="PS50885"/>
    </source>
</evidence>
<dbReference type="Gene3D" id="3.30.565.10">
    <property type="entry name" value="Histidine kinase-like ATPase, C-terminal domain"/>
    <property type="match status" value="1"/>
</dbReference>
<dbReference type="InterPro" id="IPR003661">
    <property type="entry name" value="HisK_dim/P_dom"/>
</dbReference>
<keyword evidence="18" id="KW-1185">Reference proteome</keyword>
<feature type="domain" description="Histidine kinase" evidence="15">
    <location>
        <begin position="227"/>
        <end position="409"/>
    </location>
</feature>
<dbReference type="RefSeq" id="WP_061065087.1">
    <property type="nucleotide sequence ID" value="NZ_CP014038.2"/>
</dbReference>
<dbReference type="EMBL" id="CP014038">
    <property type="protein sequence ID" value="AMF96537.1"/>
    <property type="molecule type" value="Genomic_DNA"/>
</dbReference>
<feature type="domain" description="HAMP" evidence="16">
    <location>
        <begin position="167"/>
        <end position="219"/>
    </location>
</feature>
<dbReference type="InterPro" id="IPR036890">
    <property type="entry name" value="HATPase_C_sf"/>
</dbReference>
<feature type="transmembrane region" description="Helical" evidence="14">
    <location>
        <begin position="12"/>
        <end position="35"/>
    </location>
</feature>
<dbReference type="Gene3D" id="6.10.340.10">
    <property type="match status" value="1"/>
</dbReference>
<organism evidence="17 18">
    <name type="scientific">Vibrio harveyi</name>
    <name type="common">Beneckea harveyi</name>
    <dbReference type="NCBI Taxonomy" id="669"/>
    <lineage>
        <taxon>Bacteria</taxon>
        <taxon>Pseudomonadati</taxon>
        <taxon>Pseudomonadota</taxon>
        <taxon>Gammaproteobacteria</taxon>
        <taxon>Vibrionales</taxon>
        <taxon>Vibrionaceae</taxon>
        <taxon>Vibrio</taxon>
    </lineage>
</organism>
<dbReference type="InterPro" id="IPR005467">
    <property type="entry name" value="His_kinase_dom"/>
</dbReference>
<dbReference type="PANTHER" id="PTHR45528">
    <property type="entry name" value="SENSOR HISTIDINE KINASE CPXA"/>
    <property type="match status" value="1"/>
</dbReference>
<evidence type="ECO:0000256" key="5">
    <source>
        <dbReference type="ARBA" id="ARBA00022553"/>
    </source>
</evidence>
<evidence type="ECO:0000256" key="10">
    <source>
        <dbReference type="ARBA" id="ARBA00022840"/>
    </source>
</evidence>
<evidence type="ECO:0000256" key="8">
    <source>
        <dbReference type="ARBA" id="ARBA00022741"/>
    </source>
</evidence>
<dbReference type="Pfam" id="PF00512">
    <property type="entry name" value="HisKA"/>
    <property type="match status" value="1"/>
</dbReference>
<dbReference type="EC" id="2.7.13.3" evidence="3"/>
<dbReference type="SMART" id="SM00388">
    <property type="entry name" value="HisKA"/>
    <property type="match status" value="1"/>
</dbReference>
<dbReference type="Proteomes" id="UP000067422">
    <property type="component" value="Chromosome 1"/>
</dbReference>
<dbReference type="SUPFAM" id="SSF47384">
    <property type="entry name" value="Homodimeric domain of signal transducing histidine kinase"/>
    <property type="match status" value="1"/>
</dbReference>
<keyword evidence="8" id="KW-0547">Nucleotide-binding</keyword>
<evidence type="ECO:0000256" key="4">
    <source>
        <dbReference type="ARBA" id="ARBA00022475"/>
    </source>
</evidence>
<keyword evidence="6" id="KW-0808">Transferase</keyword>
<keyword evidence="10" id="KW-0067">ATP-binding</keyword>
<evidence type="ECO:0000256" key="9">
    <source>
        <dbReference type="ARBA" id="ARBA00022777"/>
    </source>
</evidence>
<evidence type="ECO:0000256" key="1">
    <source>
        <dbReference type="ARBA" id="ARBA00000085"/>
    </source>
</evidence>
<keyword evidence="4" id="KW-1003">Cell membrane</keyword>
<keyword evidence="7 14" id="KW-0812">Transmembrane</keyword>
<reference evidence="17" key="1">
    <citation type="submission" date="2018-01" db="EMBL/GenBank/DDBJ databases">
        <title>FDA dAtabase for Regulatory Grade micrObial Sequences (FDA-ARGOS): Supporting development and validation of Infectious Disease Dx tests.</title>
        <authorList>
            <person name="Hoffmann M."/>
            <person name="Allard M."/>
            <person name="Evans P."/>
            <person name="Brown E."/>
            <person name="Tallon L."/>
            <person name="Sadzewicz L."/>
            <person name="Sengamalay N."/>
            <person name="Ott S."/>
            <person name="Godinez A."/>
            <person name="Nagaraj S."/>
            <person name="Vyas G."/>
            <person name="Aluvathingal J."/>
            <person name="Nadendla S."/>
            <person name="Geyer C."/>
            <person name="Sichtig H."/>
        </authorList>
    </citation>
    <scope>NUCLEOTIDE SEQUENCE</scope>
    <source>
        <strain evidence="17">FDAARGOS_107</strain>
    </source>
</reference>
<dbReference type="InterPro" id="IPR003660">
    <property type="entry name" value="HAMP_dom"/>
</dbReference>
<keyword evidence="11 14" id="KW-1133">Transmembrane helix</keyword>
<evidence type="ECO:0000256" key="2">
    <source>
        <dbReference type="ARBA" id="ARBA00004651"/>
    </source>
</evidence>
<keyword evidence="9 17" id="KW-0418">Kinase</keyword>
<evidence type="ECO:0000256" key="6">
    <source>
        <dbReference type="ARBA" id="ARBA00022679"/>
    </source>
</evidence>
<dbReference type="PROSITE" id="PS50109">
    <property type="entry name" value="HIS_KIN"/>
    <property type="match status" value="1"/>
</dbReference>
<dbReference type="GO" id="GO:0016301">
    <property type="term" value="F:kinase activity"/>
    <property type="evidence" value="ECO:0007669"/>
    <property type="project" value="UniProtKB-KW"/>
</dbReference>
<evidence type="ECO:0000259" key="15">
    <source>
        <dbReference type="PROSITE" id="PS50109"/>
    </source>
</evidence>
<dbReference type="Gene3D" id="1.10.287.130">
    <property type="match status" value="1"/>
</dbReference>